<evidence type="ECO:0000259" key="8">
    <source>
        <dbReference type="PROSITE" id="PS50109"/>
    </source>
</evidence>
<dbReference type="EMBL" id="WLZY01000005">
    <property type="protein sequence ID" value="NDL58403.1"/>
    <property type="molecule type" value="Genomic_DNA"/>
</dbReference>
<evidence type="ECO:0000256" key="7">
    <source>
        <dbReference type="SAM" id="Phobius"/>
    </source>
</evidence>
<comment type="subcellular location">
    <subcellularLocation>
        <location evidence="2">Cell membrane</location>
    </subcellularLocation>
</comment>
<keyword evidence="5 9" id="KW-0418">Kinase</keyword>
<keyword evidence="7" id="KW-0472">Membrane</keyword>
<reference evidence="9 10" key="1">
    <citation type="submission" date="2019-11" db="EMBL/GenBank/DDBJ databases">
        <authorList>
            <person name="Li X.-J."/>
            <person name="Feng X.-M."/>
        </authorList>
    </citation>
    <scope>NUCLEOTIDE SEQUENCE [LARGE SCALE GENOMIC DNA]</scope>
    <source>
        <strain evidence="9 10">XMNu-373</strain>
    </source>
</reference>
<protein>
    <recommendedName>
        <fullName evidence="3">histidine kinase</fullName>
        <ecNumber evidence="3">2.7.13.3</ecNumber>
    </recommendedName>
</protein>
<name>A0A7K3M516_9ACTN</name>
<feature type="transmembrane region" description="Helical" evidence="7">
    <location>
        <begin position="67"/>
        <end position="90"/>
    </location>
</feature>
<evidence type="ECO:0000313" key="10">
    <source>
        <dbReference type="Proteomes" id="UP000460435"/>
    </source>
</evidence>
<gene>
    <name evidence="9" type="ORF">F7O44_15145</name>
</gene>
<dbReference type="SMART" id="SM00387">
    <property type="entry name" value="HATPase_c"/>
    <property type="match status" value="1"/>
</dbReference>
<organism evidence="9 10">
    <name type="scientific">Phytoactinopolyspora mesophila</name>
    <dbReference type="NCBI Taxonomy" id="2650750"/>
    <lineage>
        <taxon>Bacteria</taxon>
        <taxon>Bacillati</taxon>
        <taxon>Actinomycetota</taxon>
        <taxon>Actinomycetes</taxon>
        <taxon>Jiangellales</taxon>
        <taxon>Jiangellaceae</taxon>
        <taxon>Phytoactinopolyspora</taxon>
    </lineage>
</organism>
<evidence type="ECO:0000256" key="2">
    <source>
        <dbReference type="ARBA" id="ARBA00004236"/>
    </source>
</evidence>
<dbReference type="CDD" id="cd00075">
    <property type="entry name" value="HATPase"/>
    <property type="match status" value="1"/>
</dbReference>
<keyword evidence="4" id="KW-0597">Phosphoprotein</keyword>
<dbReference type="InterPro" id="IPR036890">
    <property type="entry name" value="HATPase_C_sf"/>
</dbReference>
<dbReference type="GO" id="GO:0000155">
    <property type="term" value="F:phosphorelay sensor kinase activity"/>
    <property type="evidence" value="ECO:0007669"/>
    <property type="project" value="InterPro"/>
</dbReference>
<dbReference type="InterPro" id="IPR003594">
    <property type="entry name" value="HATPase_dom"/>
</dbReference>
<dbReference type="SUPFAM" id="SSF55874">
    <property type="entry name" value="ATPase domain of HSP90 chaperone/DNA topoisomerase II/histidine kinase"/>
    <property type="match status" value="1"/>
</dbReference>
<dbReference type="PANTHER" id="PTHR43547:SF2">
    <property type="entry name" value="HYBRID SIGNAL TRANSDUCTION HISTIDINE KINASE C"/>
    <property type="match status" value="1"/>
</dbReference>
<evidence type="ECO:0000256" key="3">
    <source>
        <dbReference type="ARBA" id="ARBA00012438"/>
    </source>
</evidence>
<keyword evidence="7" id="KW-1133">Transmembrane helix</keyword>
<dbReference type="InterPro" id="IPR036097">
    <property type="entry name" value="HisK_dim/P_sf"/>
</dbReference>
<comment type="catalytic activity">
    <reaction evidence="1">
        <text>ATP + protein L-histidine = ADP + protein N-phospho-L-histidine.</text>
        <dbReference type="EC" id="2.7.13.3"/>
    </reaction>
</comment>
<dbReference type="Pfam" id="PF00512">
    <property type="entry name" value="HisKA"/>
    <property type="match status" value="1"/>
</dbReference>
<dbReference type="InterPro" id="IPR005467">
    <property type="entry name" value="His_kinase_dom"/>
</dbReference>
<dbReference type="EC" id="2.7.13.3" evidence="3"/>
<dbReference type="SMART" id="SM00388">
    <property type="entry name" value="HisKA"/>
    <property type="match status" value="1"/>
</dbReference>
<dbReference type="AlphaFoldDB" id="A0A7K3M516"/>
<feature type="transmembrane region" description="Helical" evidence="7">
    <location>
        <begin position="96"/>
        <end position="115"/>
    </location>
</feature>
<keyword evidence="5 9" id="KW-0808">Transferase</keyword>
<proteinExistence type="predicted"/>
<evidence type="ECO:0000256" key="1">
    <source>
        <dbReference type="ARBA" id="ARBA00000085"/>
    </source>
</evidence>
<accession>A0A7K3M516</accession>
<dbReference type="CDD" id="cd00082">
    <property type="entry name" value="HisKA"/>
    <property type="match status" value="1"/>
</dbReference>
<keyword evidence="10" id="KW-1185">Reference proteome</keyword>
<dbReference type="Pfam" id="PF02518">
    <property type="entry name" value="HATPase_c"/>
    <property type="match status" value="1"/>
</dbReference>
<dbReference type="PRINTS" id="PR00344">
    <property type="entry name" value="BCTRLSENSOR"/>
</dbReference>
<dbReference type="GO" id="GO:0005886">
    <property type="term" value="C:plasma membrane"/>
    <property type="evidence" value="ECO:0007669"/>
    <property type="project" value="UniProtKB-SubCell"/>
</dbReference>
<feature type="domain" description="Histidine kinase" evidence="8">
    <location>
        <begin position="188"/>
        <end position="404"/>
    </location>
</feature>
<dbReference type="PANTHER" id="PTHR43547">
    <property type="entry name" value="TWO-COMPONENT HISTIDINE KINASE"/>
    <property type="match status" value="1"/>
</dbReference>
<evidence type="ECO:0000256" key="6">
    <source>
        <dbReference type="ARBA" id="ARBA00023012"/>
    </source>
</evidence>
<dbReference type="PROSITE" id="PS50109">
    <property type="entry name" value="HIS_KIN"/>
    <property type="match status" value="1"/>
</dbReference>
<keyword evidence="6" id="KW-0902">Two-component regulatory system</keyword>
<evidence type="ECO:0000256" key="5">
    <source>
        <dbReference type="ARBA" id="ARBA00022777"/>
    </source>
</evidence>
<sequence>MIRRWLLTGTILVVALIVAGVIAVICGVPVDEAVILLGITLVASAGAGVIGATVLRRSRGHPVRAQALIVALSSVLVTVAGVVAAAFAMFISTHDLVALTIVLVVAAAVAVGAAFQMGDDIGVGTRQVGAYARTMVGGDGVITGVPEVTGPGELGSLATELAEVYRQLDESRKRERALEGSHRELIAWVSHDLRAPLATIRAMAEALDDDVADDATTISRYHRQIRSDAERLTGLVEDLFELSRINSGALRLAKERVWLGDVVADAMANAYAAAEVKGVQITERIGRLPAVEVSAREFCRALDNLLDNAIRHTPAGGTVAVETEIHEGAVSLSVVDECGGIPEADLPRVFDIAFRGDDSRIRDERGGGLGLAIAQGLIEAHSGSVSVTNHHHGCRFTVHLRDDVSKMTDFERGPLR</sequence>
<evidence type="ECO:0000256" key="4">
    <source>
        <dbReference type="ARBA" id="ARBA00022553"/>
    </source>
</evidence>
<keyword evidence="7" id="KW-0812">Transmembrane</keyword>
<feature type="transmembrane region" description="Helical" evidence="7">
    <location>
        <begin position="33"/>
        <end position="55"/>
    </location>
</feature>
<dbReference type="Gene3D" id="3.30.565.10">
    <property type="entry name" value="Histidine kinase-like ATPase, C-terminal domain"/>
    <property type="match status" value="1"/>
</dbReference>
<dbReference type="Proteomes" id="UP000460435">
    <property type="component" value="Unassembled WGS sequence"/>
</dbReference>
<dbReference type="SUPFAM" id="SSF47384">
    <property type="entry name" value="Homodimeric domain of signal transducing histidine kinase"/>
    <property type="match status" value="1"/>
</dbReference>
<dbReference type="Gene3D" id="1.10.287.130">
    <property type="match status" value="1"/>
</dbReference>
<evidence type="ECO:0000313" key="9">
    <source>
        <dbReference type="EMBL" id="NDL58403.1"/>
    </source>
</evidence>
<dbReference type="InterPro" id="IPR003661">
    <property type="entry name" value="HisK_dim/P_dom"/>
</dbReference>
<dbReference type="InterPro" id="IPR004358">
    <property type="entry name" value="Sig_transdc_His_kin-like_C"/>
</dbReference>
<comment type="caution">
    <text evidence="9">The sequence shown here is derived from an EMBL/GenBank/DDBJ whole genome shotgun (WGS) entry which is preliminary data.</text>
</comment>